<organism evidence="1 2">
    <name type="scientific">Methylomonas koyamae</name>
    <dbReference type="NCBI Taxonomy" id="702114"/>
    <lineage>
        <taxon>Bacteria</taxon>
        <taxon>Pseudomonadati</taxon>
        <taxon>Pseudomonadota</taxon>
        <taxon>Gammaproteobacteria</taxon>
        <taxon>Methylococcales</taxon>
        <taxon>Methylococcaceae</taxon>
        <taxon>Methylomonas</taxon>
    </lineage>
</organism>
<dbReference type="EMBL" id="LUUK01000219">
    <property type="protein sequence ID" value="OAI12576.1"/>
    <property type="molecule type" value="Genomic_DNA"/>
</dbReference>
<dbReference type="STRING" id="702114.A1355_14270"/>
<dbReference type="InterPro" id="IPR029063">
    <property type="entry name" value="SAM-dependent_MTases_sf"/>
</dbReference>
<dbReference type="SUPFAM" id="SSF53335">
    <property type="entry name" value="S-adenosyl-L-methionine-dependent methyltransferases"/>
    <property type="match status" value="1"/>
</dbReference>
<accession>A0A177N3M0</accession>
<gene>
    <name evidence="1" type="ORF">A1355_14270</name>
</gene>
<dbReference type="Proteomes" id="UP000077628">
    <property type="component" value="Unassembled WGS sequence"/>
</dbReference>
<keyword evidence="2" id="KW-1185">Reference proteome</keyword>
<dbReference type="AlphaFoldDB" id="A0A177N3M0"/>
<reference evidence="2" key="1">
    <citation type="submission" date="2016-03" db="EMBL/GenBank/DDBJ databases">
        <authorList>
            <person name="Heylen K."/>
            <person name="De Vos P."/>
            <person name="Vekeman B."/>
        </authorList>
    </citation>
    <scope>NUCLEOTIDE SEQUENCE [LARGE SCALE GENOMIC DNA]</scope>
    <source>
        <strain evidence="2">R-45383</strain>
    </source>
</reference>
<dbReference type="Gene3D" id="3.40.50.150">
    <property type="entry name" value="Vaccinia Virus protein VP39"/>
    <property type="match status" value="1"/>
</dbReference>
<evidence type="ECO:0000313" key="1">
    <source>
        <dbReference type="EMBL" id="OAI12576.1"/>
    </source>
</evidence>
<sequence>MGYTTPYIIKALSDNQQDVDRERPLLIAKTREAHQVANTVESQRDWFLAQPTGADPRFYEPEYQPMLYAFDDFSEEYSSAPKVIEALTALGLESFMTLSKSSAINHSSVIAPSHLPIDLAWNDALDYEAFFDEYWPLLNPNGGLMIFHNTVNGCPKCAMFVKQLKLKQVSQFSDFELLSFFEPYKLHQNSYTVIRKITAFKEHFLDWDQKSITESALRLIDKH</sequence>
<proteinExistence type="predicted"/>
<protein>
    <submittedName>
        <fullName evidence="1">Uncharacterized protein</fullName>
    </submittedName>
</protein>
<evidence type="ECO:0000313" key="2">
    <source>
        <dbReference type="Proteomes" id="UP000077628"/>
    </source>
</evidence>
<comment type="caution">
    <text evidence="1">The sequence shown here is derived from an EMBL/GenBank/DDBJ whole genome shotgun (WGS) entry which is preliminary data.</text>
</comment>
<name>A0A177N3M0_9GAMM</name>